<dbReference type="STRING" id="1480694.DC28_15165"/>
<keyword evidence="8" id="KW-1133">Transmembrane helix</keyword>
<evidence type="ECO:0000256" key="8">
    <source>
        <dbReference type="ARBA" id="ARBA00022989"/>
    </source>
</evidence>
<evidence type="ECO:0000256" key="11">
    <source>
        <dbReference type="SAM" id="MobiDB-lite"/>
    </source>
</evidence>
<comment type="caution">
    <text evidence="13">The sequence shown here is derived from an EMBL/GenBank/DDBJ whole genome shotgun (WGS) entry which is preliminary data.</text>
</comment>
<evidence type="ECO:0000256" key="3">
    <source>
        <dbReference type="ARBA" id="ARBA00012438"/>
    </source>
</evidence>
<dbReference type="InterPro" id="IPR005467">
    <property type="entry name" value="His_kinase_dom"/>
</dbReference>
<dbReference type="Gene3D" id="1.10.287.130">
    <property type="match status" value="1"/>
</dbReference>
<evidence type="ECO:0000256" key="9">
    <source>
        <dbReference type="ARBA" id="ARBA00023136"/>
    </source>
</evidence>
<evidence type="ECO:0000256" key="10">
    <source>
        <dbReference type="SAM" id="Coils"/>
    </source>
</evidence>
<keyword evidence="14" id="KW-1185">Reference proteome</keyword>
<evidence type="ECO:0000256" key="4">
    <source>
        <dbReference type="ARBA" id="ARBA00022553"/>
    </source>
</evidence>
<dbReference type="OrthoDB" id="344048at2"/>
<keyword evidence="5" id="KW-0808">Transferase</keyword>
<dbReference type="EC" id="2.7.13.3" evidence="3"/>
<evidence type="ECO:0000256" key="5">
    <source>
        <dbReference type="ARBA" id="ARBA00022679"/>
    </source>
</evidence>
<dbReference type="InterPro" id="IPR050428">
    <property type="entry name" value="TCS_sensor_his_kinase"/>
</dbReference>
<dbReference type="Proteomes" id="UP000029692">
    <property type="component" value="Unassembled WGS sequence"/>
</dbReference>
<gene>
    <name evidence="13" type="ORF">DC28_15165</name>
</gene>
<dbReference type="Gene3D" id="3.30.565.10">
    <property type="entry name" value="Histidine kinase-like ATPase, C-terminal domain"/>
    <property type="match status" value="1"/>
</dbReference>
<dbReference type="RefSeq" id="WP_037550358.1">
    <property type="nucleotide sequence ID" value="NZ_JNUP01000072.1"/>
</dbReference>
<dbReference type="AlphaFoldDB" id="A0A098QSL1"/>
<dbReference type="SMART" id="SM00387">
    <property type="entry name" value="HATPase_c"/>
    <property type="match status" value="1"/>
</dbReference>
<keyword evidence="4" id="KW-0597">Phosphoprotein</keyword>
<sequence>MNAEILGHLLVMQAVLVNLPTSLSIFQFVRKGLETFPGITSLRILPLQEGLEIPPETPGRAVVSDAGYSGYCLVAELEPRPAGSKEAGDNYEPYLRNFLNMVQIILEEKNQKRLLQEQNTTLTETIEAKNRLQRELVVQEKIAGLLPLSTIIAHGMNTPLGNIITLGSNVLDRSRDVAKQLETGLTQRQFTAYLDNIQDSLSGLLIDARRATKLVERFQNVLNSSQNVSAKTRFNLHSLVLHTIESLSAQENCDALDFEICLTEDLWITSYPTAISRVLAIFLENVIHHAYPNLRRLHAETSEPLSGLVTVSGGVNSQEGLNLGVQDFGTGIAPDRLENIFDPFVTTALQRGHNGLGLSIAHYIATEHLLGRVEAESLPDPSSPSGHRTRFSLMIPPRSLL</sequence>
<dbReference type="GO" id="GO:0005886">
    <property type="term" value="C:plasma membrane"/>
    <property type="evidence" value="ECO:0007669"/>
    <property type="project" value="TreeGrafter"/>
</dbReference>
<dbReference type="PANTHER" id="PTHR45436">
    <property type="entry name" value="SENSOR HISTIDINE KINASE YKOH"/>
    <property type="match status" value="1"/>
</dbReference>
<keyword evidence="6" id="KW-0812">Transmembrane</keyword>
<evidence type="ECO:0000313" key="14">
    <source>
        <dbReference type="Proteomes" id="UP000029692"/>
    </source>
</evidence>
<keyword evidence="7" id="KW-0418">Kinase</keyword>
<protein>
    <recommendedName>
        <fullName evidence="3">histidine kinase</fullName>
        <ecNumber evidence="3">2.7.13.3</ecNumber>
    </recommendedName>
</protein>
<proteinExistence type="predicted"/>
<evidence type="ECO:0000313" key="13">
    <source>
        <dbReference type="EMBL" id="KGE70820.1"/>
    </source>
</evidence>
<dbReference type="InterPro" id="IPR003594">
    <property type="entry name" value="HATPase_dom"/>
</dbReference>
<dbReference type="Pfam" id="PF02518">
    <property type="entry name" value="HATPase_c"/>
    <property type="match status" value="1"/>
</dbReference>
<dbReference type="InterPro" id="IPR004358">
    <property type="entry name" value="Sig_transdc_His_kin-like_C"/>
</dbReference>
<reference evidence="13 14" key="1">
    <citation type="submission" date="2014-05" db="EMBL/GenBank/DDBJ databases">
        <title>De novo Genome Sequence of Spirocheata sp.</title>
        <authorList>
            <person name="Shivani Y."/>
            <person name="Subhash Y."/>
            <person name="Tushar L."/>
            <person name="Sasikala C."/>
            <person name="Ramana C.V."/>
        </authorList>
    </citation>
    <scope>NUCLEOTIDE SEQUENCE [LARGE SCALE GENOMIC DNA]</scope>
    <source>
        <strain evidence="13 14">JC230</strain>
    </source>
</reference>
<evidence type="ECO:0000256" key="2">
    <source>
        <dbReference type="ARBA" id="ARBA00004370"/>
    </source>
</evidence>
<feature type="domain" description="Histidine kinase" evidence="12">
    <location>
        <begin position="151"/>
        <end position="399"/>
    </location>
</feature>
<accession>A0A098QSL1</accession>
<evidence type="ECO:0000256" key="1">
    <source>
        <dbReference type="ARBA" id="ARBA00000085"/>
    </source>
</evidence>
<dbReference type="SUPFAM" id="SSF55874">
    <property type="entry name" value="ATPase domain of HSP90 chaperone/DNA topoisomerase II/histidine kinase"/>
    <property type="match status" value="1"/>
</dbReference>
<evidence type="ECO:0000256" key="7">
    <source>
        <dbReference type="ARBA" id="ARBA00022777"/>
    </source>
</evidence>
<dbReference type="eggNOG" id="COG4191">
    <property type="taxonomic scope" value="Bacteria"/>
</dbReference>
<dbReference type="PROSITE" id="PS50109">
    <property type="entry name" value="HIS_KIN"/>
    <property type="match status" value="1"/>
</dbReference>
<evidence type="ECO:0000259" key="12">
    <source>
        <dbReference type="PROSITE" id="PS50109"/>
    </source>
</evidence>
<dbReference type="GO" id="GO:0000160">
    <property type="term" value="P:phosphorelay signal transduction system"/>
    <property type="evidence" value="ECO:0007669"/>
    <property type="project" value="TreeGrafter"/>
</dbReference>
<dbReference type="InterPro" id="IPR036890">
    <property type="entry name" value="HATPase_C_sf"/>
</dbReference>
<organism evidence="13 14">
    <name type="scientific">Spirochaeta lutea</name>
    <dbReference type="NCBI Taxonomy" id="1480694"/>
    <lineage>
        <taxon>Bacteria</taxon>
        <taxon>Pseudomonadati</taxon>
        <taxon>Spirochaetota</taxon>
        <taxon>Spirochaetia</taxon>
        <taxon>Spirochaetales</taxon>
        <taxon>Spirochaetaceae</taxon>
        <taxon>Spirochaeta</taxon>
    </lineage>
</organism>
<feature type="region of interest" description="Disordered" evidence="11">
    <location>
        <begin position="375"/>
        <end position="401"/>
    </location>
</feature>
<evidence type="ECO:0000256" key="6">
    <source>
        <dbReference type="ARBA" id="ARBA00022692"/>
    </source>
</evidence>
<comment type="catalytic activity">
    <reaction evidence="1">
        <text>ATP + protein L-histidine = ADP + protein N-phospho-L-histidine.</text>
        <dbReference type="EC" id="2.7.13.3"/>
    </reaction>
</comment>
<name>A0A098QSL1_9SPIO</name>
<feature type="coiled-coil region" evidence="10">
    <location>
        <begin position="105"/>
        <end position="135"/>
    </location>
</feature>
<keyword evidence="9" id="KW-0472">Membrane</keyword>
<keyword evidence="10" id="KW-0175">Coiled coil</keyword>
<dbReference type="PRINTS" id="PR00344">
    <property type="entry name" value="BCTRLSENSOR"/>
</dbReference>
<dbReference type="PANTHER" id="PTHR45436:SF5">
    <property type="entry name" value="SENSOR HISTIDINE KINASE TRCS"/>
    <property type="match status" value="1"/>
</dbReference>
<dbReference type="EMBL" id="JNUP01000072">
    <property type="protein sequence ID" value="KGE70820.1"/>
    <property type="molecule type" value="Genomic_DNA"/>
</dbReference>
<comment type="subcellular location">
    <subcellularLocation>
        <location evidence="2">Membrane</location>
    </subcellularLocation>
</comment>
<dbReference type="GO" id="GO:0004673">
    <property type="term" value="F:protein histidine kinase activity"/>
    <property type="evidence" value="ECO:0007669"/>
    <property type="project" value="UniProtKB-EC"/>
</dbReference>